<gene>
    <name evidence="1" type="ORF">SAMN05660657_02324</name>
</gene>
<dbReference type="AlphaFoldDB" id="A0A1I6ZX83"/>
<proteinExistence type="predicted"/>
<protein>
    <submittedName>
        <fullName evidence="1">Uncharacterized protein</fullName>
    </submittedName>
</protein>
<evidence type="ECO:0000313" key="2">
    <source>
        <dbReference type="Proteomes" id="UP000199546"/>
    </source>
</evidence>
<organism evidence="1 2">
    <name type="scientific">Geodermatophilus amargosae</name>
    <dbReference type="NCBI Taxonomy" id="1296565"/>
    <lineage>
        <taxon>Bacteria</taxon>
        <taxon>Bacillati</taxon>
        <taxon>Actinomycetota</taxon>
        <taxon>Actinomycetes</taxon>
        <taxon>Geodermatophilales</taxon>
        <taxon>Geodermatophilaceae</taxon>
        <taxon>Geodermatophilus</taxon>
    </lineage>
</organism>
<sequence>MPRPPCSAGQEPPRGDVSEALRRSAELESRSVQDDIARQAVRDYFERDGKRELLDRVLDRELPRFAQALERLGQ</sequence>
<dbReference type="Proteomes" id="UP000199546">
    <property type="component" value="Unassembled WGS sequence"/>
</dbReference>
<name>A0A1I6ZX83_9ACTN</name>
<reference evidence="2" key="1">
    <citation type="submission" date="2016-10" db="EMBL/GenBank/DDBJ databases">
        <authorList>
            <person name="Varghese N."/>
            <person name="Submissions S."/>
        </authorList>
    </citation>
    <scope>NUCLEOTIDE SEQUENCE [LARGE SCALE GENOMIC DNA]</scope>
    <source>
        <strain evidence="2">DSM 46136</strain>
    </source>
</reference>
<dbReference type="OrthoDB" id="8907023at2"/>
<keyword evidence="2" id="KW-1185">Reference proteome</keyword>
<accession>A0A1I6ZX83</accession>
<dbReference type="RefSeq" id="WP_093579535.1">
    <property type="nucleotide sequence ID" value="NZ_FPBA01000006.1"/>
</dbReference>
<dbReference type="EMBL" id="FPBA01000006">
    <property type="protein sequence ID" value="SFT67299.1"/>
    <property type="molecule type" value="Genomic_DNA"/>
</dbReference>
<evidence type="ECO:0000313" key="1">
    <source>
        <dbReference type="EMBL" id="SFT67299.1"/>
    </source>
</evidence>